<dbReference type="OrthoDB" id="10407381at2759"/>
<accession>R9AA46</accession>
<dbReference type="EMBL" id="KE007247">
    <property type="protein sequence ID" value="EOQ98914.1"/>
    <property type="molecule type" value="Genomic_DNA"/>
</dbReference>
<dbReference type="HOGENOM" id="CLU_2265794_0_0_1"/>
<evidence type="ECO:0000313" key="1">
    <source>
        <dbReference type="EMBL" id="EOQ98914.1"/>
    </source>
</evidence>
<dbReference type="AlphaFoldDB" id="R9AA46"/>
<keyword evidence="2" id="KW-1185">Reference proteome</keyword>
<dbReference type="GeneID" id="20375632"/>
<gene>
    <name evidence="1" type="ORF">J056_002680</name>
</gene>
<sequence length="103" mass="11735">MERPLQPPTLFKPISSVPVTDEQAQILLNAFLDNYKDPTPTKAALERLRAGMLGEDVEYDQYEQDEPQILLRMGPLEHRKSSQVVSDSQISTRGLTRAIWLLK</sequence>
<evidence type="ECO:0000313" key="2">
    <source>
        <dbReference type="Proteomes" id="UP000014064"/>
    </source>
</evidence>
<dbReference type="RefSeq" id="XP_009270220.1">
    <property type="nucleotide sequence ID" value="XM_009271945.1"/>
</dbReference>
<protein>
    <submittedName>
        <fullName evidence="1">Uncharacterized protein</fullName>
    </submittedName>
</protein>
<name>R9AA46_WALI9</name>
<reference evidence="2" key="1">
    <citation type="journal article" date="2013" name="BMC Genomics">
        <title>Genome and transcriptome sequencing of the halophilic fungus Wallemia ichthyophaga: haloadaptations present and absent.</title>
        <authorList>
            <person name="Zajc J."/>
            <person name="Liu Y."/>
            <person name="Dai W."/>
            <person name="Yang Z."/>
            <person name="Hu J."/>
            <person name="Gostincar C."/>
            <person name="Gunde-Cimerman N."/>
        </authorList>
    </citation>
    <scope>NUCLEOTIDE SEQUENCE [LARGE SCALE GENOMIC DNA]</scope>
    <source>
        <strain evidence="2">EXF-994 / CBS 113033</strain>
    </source>
</reference>
<dbReference type="Proteomes" id="UP000014064">
    <property type="component" value="Unassembled WGS sequence"/>
</dbReference>
<dbReference type="KEGG" id="wic:J056_002680"/>
<organism evidence="1 2">
    <name type="scientific">Wallemia ichthyophaga (strain EXF-994 / CBS 113033)</name>
    <dbReference type="NCBI Taxonomy" id="1299270"/>
    <lineage>
        <taxon>Eukaryota</taxon>
        <taxon>Fungi</taxon>
        <taxon>Dikarya</taxon>
        <taxon>Basidiomycota</taxon>
        <taxon>Wallemiomycotina</taxon>
        <taxon>Wallemiomycetes</taxon>
        <taxon>Wallemiales</taxon>
        <taxon>Wallemiaceae</taxon>
        <taxon>Wallemia</taxon>
    </lineage>
</organism>
<proteinExistence type="predicted"/>